<dbReference type="Proteomes" id="UP000094741">
    <property type="component" value="Unassembled WGS sequence"/>
</dbReference>
<accession>A0A1E5BFB8</accession>
<feature type="transmembrane region" description="Helical" evidence="7">
    <location>
        <begin position="289"/>
        <end position="310"/>
    </location>
</feature>
<feature type="transmembrane region" description="Helical" evidence="7">
    <location>
        <begin position="330"/>
        <end position="350"/>
    </location>
</feature>
<keyword evidence="6 7" id="KW-0472">Membrane</keyword>
<dbReference type="EMBL" id="AJYQ02000090">
    <property type="protein sequence ID" value="OEE34490.1"/>
    <property type="molecule type" value="Genomic_DNA"/>
</dbReference>
<evidence type="ECO:0000256" key="2">
    <source>
        <dbReference type="ARBA" id="ARBA00007430"/>
    </source>
</evidence>
<evidence type="ECO:0000256" key="3">
    <source>
        <dbReference type="ARBA" id="ARBA00022475"/>
    </source>
</evidence>
<dbReference type="PANTHER" id="PTHR30250:SF10">
    <property type="entry name" value="LIPOPOLYSACCHARIDE BIOSYNTHESIS PROTEIN WZXC"/>
    <property type="match status" value="1"/>
</dbReference>
<keyword evidence="4 7" id="KW-0812">Transmembrane</keyword>
<dbReference type="STRING" id="1187848.A1QO_07690"/>
<dbReference type="GO" id="GO:0005886">
    <property type="term" value="C:plasma membrane"/>
    <property type="evidence" value="ECO:0007669"/>
    <property type="project" value="UniProtKB-SubCell"/>
</dbReference>
<evidence type="ECO:0000256" key="1">
    <source>
        <dbReference type="ARBA" id="ARBA00004651"/>
    </source>
</evidence>
<dbReference type="AlphaFoldDB" id="A0A1E5BFB8"/>
<evidence type="ECO:0000313" key="8">
    <source>
        <dbReference type="EMBL" id="OEE34490.1"/>
    </source>
</evidence>
<name>A0A1E5BFB8_9VIBR</name>
<sequence length="494" mass="54386">MSLNRKAVTINALWHSAASLFSTGIRFLTIPILVRILSPEDFGNVALAMAVLMFISTVLGNGGAVDTIVYFTKKRPHIFSTLFWFNLAVGMVLGVIVYLLSPALTVWLNAPDALPYIQALCMLFPLLMIQSVYQGRLIAKMRFGYIAKISAVASTSATTLAVILAFSGFGAWSLVIQHILMHLIQTIYFIRASDIKPTQVFDVPTLKAFLPFYYKTSAYNTVMWAGDQAPLLLTSKVSGAANTGIYNMMSRTSSLPREVFGQGFMMSFFSGLSDSNAENESQSSQQNSLFWAIKLNLIVLGSIYALASVLAEPITGLLLGEKFAPHWQVFQWLCIGMLFISSTGGFIGFLKGTGKIGLMTALSFLRTGLILLFTTLMWFNQYTVESIAVGFALANTILTIAYFMVMVTVLKFEFNALMSSIGSSTLVLVSSTLLTYISHQFIHQLSPSHDFISIIYGGSIFLASYGLFSLIFAREDTINLSKTVQHQLTHRLGR</sequence>
<feature type="transmembrane region" description="Helical" evidence="7">
    <location>
        <begin position="451"/>
        <end position="473"/>
    </location>
</feature>
<gene>
    <name evidence="8" type="ORF">A1QO_07690</name>
</gene>
<keyword evidence="3" id="KW-1003">Cell membrane</keyword>
<evidence type="ECO:0000256" key="7">
    <source>
        <dbReference type="SAM" id="Phobius"/>
    </source>
</evidence>
<feature type="transmembrane region" description="Helical" evidence="7">
    <location>
        <begin position="417"/>
        <end position="439"/>
    </location>
</feature>
<protein>
    <recommendedName>
        <fullName evidence="10">Lipopolysaccharide biosynthesis protein</fullName>
    </recommendedName>
</protein>
<proteinExistence type="inferred from homology"/>
<evidence type="ECO:0000256" key="6">
    <source>
        <dbReference type="ARBA" id="ARBA00023136"/>
    </source>
</evidence>
<evidence type="ECO:0000313" key="9">
    <source>
        <dbReference type="Proteomes" id="UP000094741"/>
    </source>
</evidence>
<feature type="transmembrane region" description="Helical" evidence="7">
    <location>
        <begin position="113"/>
        <end position="133"/>
    </location>
</feature>
<dbReference type="eggNOG" id="COG2244">
    <property type="taxonomic scope" value="Bacteria"/>
</dbReference>
<dbReference type="Pfam" id="PF13440">
    <property type="entry name" value="Polysacc_synt_3"/>
    <property type="match status" value="1"/>
</dbReference>
<dbReference type="OrthoDB" id="8538786at2"/>
<feature type="transmembrane region" description="Helical" evidence="7">
    <location>
        <begin position="172"/>
        <end position="190"/>
    </location>
</feature>
<comment type="caution">
    <text evidence="8">The sequence shown here is derived from an EMBL/GenBank/DDBJ whole genome shotgun (WGS) entry which is preliminary data.</text>
</comment>
<feature type="transmembrane region" description="Helical" evidence="7">
    <location>
        <begin position="12"/>
        <end position="34"/>
    </location>
</feature>
<feature type="transmembrane region" description="Helical" evidence="7">
    <location>
        <begin position="46"/>
        <end position="71"/>
    </location>
</feature>
<comment type="similarity">
    <text evidence="2">Belongs to the polysaccharide synthase family.</text>
</comment>
<reference evidence="8 9" key="1">
    <citation type="journal article" date="2012" name="Science">
        <title>Ecological populations of bacteria act as socially cohesive units of antibiotic production and resistance.</title>
        <authorList>
            <person name="Cordero O.X."/>
            <person name="Wildschutte H."/>
            <person name="Kirkup B."/>
            <person name="Proehl S."/>
            <person name="Ngo L."/>
            <person name="Hussain F."/>
            <person name="Le Roux F."/>
            <person name="Mincer T."/>
            <person name="Polz M.F."/>
        </authorList>
    </citation>
    <scope>NUCLEOTIDE SEQUENCE [LARGE SCALE GENOMIC DNA]</scope>
    <source>
        <strain evidence="8 9">ZF-129</strain>
    </source>
</reference>
<evidence type="ECO:0000256" key="5">
    <source>
        <dbReference type="ARBA" id="ARBA00022989"/>
    </source>
</evidence>
<feature type="transmembrane region" description="Helical" evidence="7">
    <location>
        <begin position="387"/>
        <end position="410"/>
    </location>
</feature>
<evidence type="ECO:0000256" key="4">
    <source>
        <dbReference type="ARBA" id="ARBA00022692"/>
    </source>
</evidence>
<evidence type="ECO:0008006" key="10">
    <source>
        <dbReference type="Google" id="ProtNLM"/>
    </source>
</evidence>
<dbReference type="RefSeq" id="WP_017040456.1">
    <property type="nucleotide sequence ID" value="NZ_AJYQ02000090.1"/>
</dbReference>
<feature type="transmembrane region" description="Helical" evidence="7">
    <location>
        <begin position="145"/>
        <end position="166"/>
    </location>
</feature>
<feature type="transmembrane region" description="Helical" evidence="7">
    <location>
        <begin position="362"/>
        <end position="381"/>
    </location>
</feature>
<dbReference type="InterPro" id="IPR050833">
    <property type="entry name" value="Poly_Biosynth_Transport"/>
</dbReference>
<feature type="transmembrane region" description="Helical" evidence="7">
    <location>
        <begin position="83"/>
        <end position="101"/>
    </location>
</feature>
<keyword evidence="5 7" id="KW-1133">Transmembrane helix</keyword>
<comment type="subcellular location">
    <subcellularLocation>
        <location evidence="1">Cell membrane</location>
        <topology evidence="1">Multi-pass membrane protein</topology>
    </subcellularLocation>
</comment>
<organism evidence="8 9">
    <name type="scientific">Vibrio genomosp. F10 str. ZF-129</name>
    <dbReference type="NCBI Taxonomy" id="1187848"/>
    <lineage>
        <taxon>Bacteria</taxon>
        <taxon>Pseudomonadati</taxon>
        <taxon>Pseudomonadota</taxon>
        <taxon>Gammaproteobacteria</taxon>
        <taxon>Vibrionales</taxon>
        <taxon>Vibrionaceae</taxon>
        <taxon>Vibrio</taxon>
    </lineage>
</organism>
<dbReference type="PANTHER" id="PTHR30250">
    <property type="entry name" value="PST FAMILY PREDICTED COLANIC ACID TRANSPORTER"/>
    <property type="match status" value="1"/>
</dbReference>